<dbReference type="EMBL" id="UINC01059681">
    <property type="protein sequence ID" value="SVB83358.1"/>
    <property type="molecule type" value="Genomic_DNA"/>
</dbReference>
<evidence type="ECO:0000313" key="2">
    <source>
        <dbReference type="EMBL" id="SVB83358.1"/>
    </source>
</evidence>
<dbReference type="PROSITE" id="PS51819">
    <property type="entry name" value="VOC"/>
    <property type="match status" value="1"/>
</dbReference>
<protein>
    <recommendedName>
        <fullName evidence="1">VOC domain-containing protein</fullName>
    </recommendedName>
</protein>
<name>A0A382H7U1_9ZZZZ</name>
<dbReference type="Pfam" id="PF00903">
    <property type="entry name" value="Glyoxalase"/>
    <property type="match status" value="1"/>
</dbReference>
<accession>A0A382H7U1</accession>
<organism evidence="2">
    <name type="scientific">marine metagenome</name>
    <dbReference type="NCBI Taxonomy" id="408172"/>
    <lineage>
        <taxon>unclassified sequences</taxon>
        <taxon>metagenomes</taxon>
        <taxon>ecological metagenomes</taxon>
    </lineage>
</organism>
<feature type="domain" description="VOC" evidence="1">
    <location>
        <begin position="4"/>
        <end position="148"/>
    </location>
</feature>
<dbReference type="Gene3D" id="3.10.180.10">
    <property type="entry name" value="2,3-Dihydroxybiphenyl 1,2-Dioxygenase, domain 1"/>
    <property type="match status" value="1"/>
</dbReference>
<dbReference type="AlphaFoldDB" id="A0A382H7U1"/>
<reference evidence="2" key="1">
    <citation type="submission" date="2018-05" db="EMBL/GenBank/DDBJ databases">
        <authorList>
            <person name="Lanie J.A."/>
            <person name="Ng W.-L."/>
            <person name="Kazmierczak K.M."/>
            <person name="Andrzejewski T.M."/>
            <person name="Davidsen T.M."/>
            <person name="Wayne K.J."/>
            <person name="Tettelin H."/>
            <person name="Glass J.I."/>
            <person name="Rusch D."/>
            <person name="Podicherti R."/>
            <person name="Tsui H.-C.T."/>
            <person name="Winkler M.E."/>
        </authorList>
    </citation>
    <scope>NUCLEOTIDE SEQUENCE</scope>
</reference>
<dbReference type="SUPFAM" id="SSF54593">
    <property type="entry name" value="Glyoxalase/Bleomycin resistance protein/Dihydroxybiphenyl dioxygenase"/>
    <property type="match status" value="1"/>
</dbReference>
<proteinExistence type="predicted"/>
<dbReference type="InterPro" id="IPR004360">
    <property type="entry name" value="Glyas_Fos-R_dOase_dom"/>
</dbReference>
<dbReference type="InterPro" id="IPR029068">
    <property type="entry name" value="Glyas_Bleomycin-R_OHBP_Dase"/>
</dbReference>
<evidence type="ECO:0000259" key="1">
    <source>
        <dbReference type="PROSITE" id="PS51819"/>
    </source>
</evidence>
<sequence length="154" mass="17475">MATRYAHVNIIANDWRKLCEFYEQVFECEPWSSERNHHGPHIDALTGMPGMRIQGRHLRVPGHGDNGPTIEIFTFSENEPDTSKPLNRPGYAHLAFEVDDVDAKRAQIKEFGGADYGELVTIDIADAGKLTLIYMTDPEGNIVELQKWHHDFEG</sequence>
<gene>
    <name evidence="2" type="ORF">METZ01_LOCUS236212</name>
</gene>
<dbReference type="InterPro" id="IPR037523">
    <property type="entry name" value="VOC_core"/>
</dbReference>